<evidence type="ECO:0008006" key="3">
    <source>
        <dbReference type="Google" id="ProtNLM"/>
    </source>
</evidence>
<dbReference type="EMBL" id="JASJOS010000001">
    <property type="protein sequence ID" value="MDJ1479131.1"/>
    <property type="molecule type" value="Genomic_DNA"/>
</dbReference>
<dbReference type="AlphaFoldDB" id="A0AAE3U4D8"/>
<protein>
    <recommendedName>
        <fullName evidence="3">Lipoprotein</fullName>
    </recommendedName>
</protein>
<evidence type="ECO:0000313" key="1">
    <source>
        <dbReference type="EMBL" id="MDJ1479131.1"/>
    </source>
</evidence>
<comment type="caution">
    <text evidence="1">The sequence shown here is derived from an EMBL/GenBank/DDBJ whole genome shotgun (WGS) entry which is preliminary data.</text>
</comment>
<sequence>MRNLFLYILTISTLSCCSHKEKNTYKKTDSSLLTTERDSSTDFKMKTLYKGSEILPYSDFSDFSFKIFYNEQTKIISARSLKKAGEHIIEYRILMKFLGKKYDRESFSIYDDSQYEYYKSLILIDNEEIDLTPVRLVNTKDDIASPFLLWYEKDFDVALRYYKIEEREIFLFNGLNLYCNGHYCRSYQVFLIQKINNTSKAYGFYYNGLDPVTFQETYLFKTENTPSPQIFVPKNVDELKSKKDFEIYEIGKDTVIRTNDTSL</sequence>
<accession>A0AAE3U4D8</accession>
<evidence type="ECO:0000313" key="2">
    <source>
        <dbReference type="Proteomes" id="UP001241110"/>
    </source>
</evidence>
<gene>
    <name evidence="1" type="ORF">QNI16_01470</name>
</gene>
<dbReference type="PROSITE" id="PS51257">
    <property type="entry name" value="PROKAR_LIPOPROTEIN"/>
    <property type="match status" value="1"/>
</dbReference>
<organism evidence="1 2">
    <name type="scientific">Xanthocytophaga flava</name>
    <dbReference type="NCBI Taxonomy" id="3048013"/>
    <lineage>
        <taxon>Bacteria</taxon>
        <taxon>Pseudomonadati</taxon>
        <taxon>Bacteroidota</taxon>
        <taxon>Cytophagia</taxon>
        <taxon>Cytophagales</taxon>
        <taxon>Rhodocytophagaceae</taxon>
        <taxon>Xanthocytophaga</taxon>
    </lineage>
</organism>
<dbReference type="RefSeq" id="WP_313975066.1">
    <property type="nucleotide sequence ID" value="NZ_JASJOS010000001.1"/>
</dbReference>
<dbReference type="Proteomes" id="UP001241110">
    <property type="component" value="Unassembled WGS sequence"/>
</dbReference>
<reference evidence="1" key="1">
    <citation type="submission" date="2023-05" db="EMBL/GenBank/DDBJ databases">
        <authorList>
            <person name="Zhang X."/>
        </authorList>
    </citation>
    <scope>NUCLEOTIDE SEQUENCE</scope>
    <source>
        <strain evidence="1">YF14B1</strain>
    </source>
</reference>
<proteinExistence type="predicted"/>
<name>A0AAE3U4D8_9BACT</name>